<dbReference type="EMBL" id="CP014501">
    <property type="protein sequence ID" value="ANB13617.1"/>
    <property type="molecule type" value="Genomic_DNA"/>
</dbReference>
<dbReference type="InterPro" id="IPR029510">
    <property type="entry name" value="Ald_DH_CS_GLU"/>
</dbReference>
<dbReference type="KEGG" id="slb:AWJ20_1916"/>
<gene>
    <name evidence="6" type="primary">ALD5</name>
    <name evidence="6" type="ORF">AWJ20_1916</name>
</gene>
<sequence>MSLPLEVKLTAPSGKSFELPTGLFINNEFVYPQDKTSTITVLDPDTGKIITDVYAAKEEDVDIAVKAARAAYKKGWRHNQSRGDLLYKLSELITKNAEVLATIEAWDTGKSYSAESYGNIVAGALTYKYYAGWADKLGGKTIDVGENKFAYTLHEPLGVCGQIIPWNYPFLMKAWKIGAAVATGNTVVLKTAENTPLSALYFAKLVVEAGFPPGVINLFTGLGPVAGAHLASHLDVDKIAFTGSTVVGKQIMKYAASNLKNITLECGGKSPMIIFDDADLEKAAIHAHSALMGNQGQTCTAMSRYYVHEAVYDKFVELYKQQVLTKSKVGHPFDEDTFQGPQVSEVQQKRVLGYIESGKSEGAKVVIGGNVPKSLSNGFFVEPTIFSDVTDDMKIMREEIFGPVASITKFTDEHDVVQRANDSSYGLGASIFTKDLQRAHRVARDLESGQVWINSGNDSDYRIPFGGYKQSGIGRELGEYGIQIYTQVKAVHVNLN</sequence>
<feature type="active site" evidence="3">
    <location>
        <position position="265"/>
    </location>
</feature>
<dbReference type="FunFam" id="3.40.309.10:FF:000012">
    <property type="entry name" value="Betaine aldehyde dehydrogenase"/>
    <property type="match status" value="1"/>
</dbReference>
<dbReference type="OrthoDB" id="310895at2759"/>
<comment type="similarity">
    <text evidence="1 4">Belongs to the aldehyde dehydrogenase family.</text>
</comment>
<evidence type="ECO:0000259" key="5">
    <source>
        <dbReference type="Pfam" id="PF00171"/>
    </source>
</evidence>
<evidence type="ECO:0000256" key="4">
    <source>
        <dbReference type="RuleBase" id="RU003345"/>
    </source>
</evidence>
<dbReference type="GeneID" id="30033770"/>
<dbReference type="RefSeq" id="XP_018736094.1">
    <property type="nucleotide sequence ID" value="XM_018878830.1"/>
</dbReference>
<dbReference type="Gene3D" id="3.40.605.10">
    <property type="entry name" value="Aldehyde Dehydrogenase, Chain A, domain 1"/>
    <property type="match status" value="1"/>
</dbReference>
<dbReference type="AlphaFoldDB" id="A0A161HKN3"/>
<keyword evidence="7" id="KW-1185">Reference proteome</keyword>
<feature type="domain" description="Aldehyde dehydrogenase" evidence="5">
    <location>
        <begin position="35"/>
        <end position="491"/>
    </location>
</feature>
<dbReference type="InterPro" id="IPR016163">
    <property type="entry name" value="Ald_DH_C"/>
</dbReference>
<dbReference type="PROSITE" id="PS00687">
    <property type="entry name" value="ALDEHYDE_DEHYDR_GLU"/>
    <property type="match status" value="1"/>
</dbReference>
<dbReference type="InterPro" id="IPR016161">
    <property type="entry name" value="Ald_DH/histidinol_DH"/>
</dbReference>
<reference evidence="6 7" key="1">
    <citation type="submission" date="2016-02" db="EMBL/GenBank/DDBJ databases">
        <title>Complete genome sequence and transcriptome regulation of the pentose utilising yeast Sugiyamaella lignohabitans.</title>
        <authorList>
            <person name="Bellasio M."/>
            <person name="Peymann A."/>
            <person name="Valli M."/>
            <person name="Sipitzky M."/>
            <person name="Graf A."/>
            <person name="Sauer M."/>
            <person name="Marx H."/>
            <person name="Mattanovich D."/>
        </authorList>
    </citation>
    <scope>NUCLEOTIDE SEQUENCE [LARGE SCALE GENOMIC DNA]</scope>
    <source>
        <strain evidence="6 7">CBS 10342</strain>
    </source>
</reference>
<evidence type="ECO:0000256" key="3">
    <source>
        <dbReference type="PROSITE-ProRule" id="PRU10007"/>
    </source>
</evidence>
<dbReference type="Pfam" id="PF00171">
    <property type="entry name" value="Aldedh"/>
    <property type="match status" value="1"/>
</dbReference>
<evidence type="ECO:0000256" key="2">
    <source>
        <dbReference type="ARBA" id="ARBA00023002"/>
    </source>
</evidence>
<organism evidence="6 7">
    <name type="scientific">Sugiyamaella lignohabitans</name>
    <dbReference type="NCBI Taxonomy" id="796027"/>
    <lineage>
        <taxon>Eukaryota</taxon>
        <taxon>Fungi</taxon>
        <taxon>Dikarya</taxon>
        <taxon>Ascomycota</taxon>
        <taxon>Saccharomycotina</taxon>
        <taxon>Dipodascomycetes</taxon>
        <taxon>Dipodascales</taxon>
        <taxon>Trichomonascaceae</taxon>
        <taxon>Sugiyamaella</taxon>
    </lineage>
</organism>
<dbReference type="PANTHER" id="PTHR11699">
    <property type="entry name" value="ALDEHYDE DEHYDROGENASE-RELATED"/>
    <property type="match status" value="1"/>
</dbReference>
<evidence type="ECO:0000256" key="1">
    <source>
        <dbReference type="ARBA" id="ARBA00009986"/>
    </source>
</evidence>
<proteinExistence type="inferred from homology"/>
<accession>A0A161HKN3</accession>
<evidence type="ECO:0000313" key="6">
    <source>
        <dbReference type="EMBL" id="ANB13617.1"/>
    </source>
</evidence>
<protein>
    <submittedName>
        <fullName evidence="6">Aldehyde dehydrogenase (NAD(P)(+)) ALD5</fullName>
    </submittedName>
</protein>
<dbReference type="Gene3D" id="3.40.309.10">
    <property type="entry name" value="Aldehyde Dehydrogenase, Chain A, domain 2"/>
    <property type="match status" value="1"/>
</dbReference>
<dbReference type="FunFam" id="3.40.605.10:FF:000026">
    <property type="entry name" value="Aldehyde dehydrogenase, putative"/>
    <property type="match status" value="1"/>
</dbReference>
<dbReference type="FunFam" id="3.40.605.10:FF:000050">
    <property type="entry name" value="Aldehyde dehydrogenase, mitochondrial"/>
    <property type="match status" value="1"/>
</dbReference>
<keyword evidence="2 4" id="KW-0560">Oxidoreductase</keyword>
<dbReference type="InterPro" id="IPR015590">
    <property type="entry name" value="Aldehyde_DH_dom"/>
</dbReference>
<dbReference type="InterPro" id="IPR016162">
    <property type="entry name" value="Ald_DH_N"/>
</dbReference>
<dbReference type="Proteomes" id="UP000189580">
    <property type="component" value="Chromosome a"/>
</dbReference>
<dbReference type="SUPFAM" id="SSF53720">
    <property type="entry name" value="ALDH-like"/>
    <property type="match status" value="1"/>
</dbReference>
<dbReference type="GO" id="GO:0004030">
    <property type="term" value="F:aldehyde dehydrogenase [NAD(P)+] activity"/>
    <property type="evidence" value="ECO:0007669"/>
    <property type="project" value="UniProtKB-ARBA"/>
</dbReference>
<dbReference type="GO" id="GO:0046394">
    <property type="term" value="P:carboxylic acid biosynthetic process"/>
    <property type="evidence" value="ECO:0007669"/>
    <property type="project" value="UniProtKB-ARBA"/>
</dbReference>
<evidence type="ECO:0000313" key="7">
    <source>
        <dbReference type="Proteomes" id="UP000189580"/>
    </source>
</evidence>
<name>A0A161HKN3_9ASCO</name>